<organism evidence="2 3">
    <name type="scientific">Paenibacillus typhae</name>
    <dbReference type="NCBI Taxonomy" id="1174501"/>
    <lineage>
        <taxon>Bacteria</taxon>
        <taxon>Bacillati</taxon>
        <taxon>Bacillota</taxon>
        <taxon>Bacilli</taxon>
        <taxon>Bacillales</taxon>
        <taxon>Paenibacillaceae</taxon>
        <taxon>Paenibacillus</taxon>
    </lineage>
</organism>
<keyword evidence="1" id="KW-0472">Membrane</keyword>
<keyword evidence="1" id="KW-1133">Transmembrane helix</keyword>
<keyword evidence="3" id="KW-1185">Reference proteome</keyword>
<evidence type="ECO:0000313" key="3">
    <source>
        <dbReference type="Proteomes" id="UP000199050"/>
    </source>
</evidence>
<dbReference type="Proteomes" id="UP000199050">
    <property type="component" value="Unassembled WGS sequence"/>
</dbReference>
<accession>A0A1G8ULV0</accession>
<feature type="transmembrane region" description="Helical" evidence="1">
    <location>
        <begin position="12"/>
        <end position="37"/>
    </location>
</feature>
<protein>
    <submittedName>
        <fullName evidence="2">Uncharacterized protein</fullName>
    </submittedName>
</protein>
<reference evidence="3" key="1">
    <citation type="submission" date="2016-10" db="EMBL/GenBank/DDBJ databases">
        <authorList>
            <person name="Varghese N."/>
            <person name="Submissions S."/>
        </authorList>
    </citation>
    <scope>NUCLEOTIDE SEQUENCE [LARGE SCALE GENOMIC DNA]</scope>
    <source>
        <strain evidence="3">CGMCC 1.11012</strain>
    </source>
</reference>
<gene>
    <name evidence="2" type="ORF">SAMN05216192_11934</name>
</gene>
<keyword evidence="1" id="KW-0812">Transmembrane</keyword>
<evidence type="ECO:0000313" key="2">
    <source>
        <dbReference type="EMBL" id="SDJ54751.1"/>
    </source>
</evidence>
<dbReference type="STRING" id="1174501.SAMN05216192_11934"/>
<dbReference type="PROSITE" id="PS51257">
    <property type="entry name" value="PROKAR_LIPOPROTEIN"/>
    <property type="match status" value="1"/>
</dbReference>
<name>A0A1G8ULV0_9BACL</name>
<sequence length="105" mass="11725">MGLRVFPEPDWIVVTLFHALNALTGILVIGCKIAAYFSPESTLGIKTVELSDVIPIRLIFYASIKSDSQSILESNGHQRLYFHQKRAISRLTDRSALITSHEAII</sequence>
<dbReference type="EMBL" id="FNDX01000019">
    <property type="protein sequence ID" value="SDJ54751.1"/>
    <property type="molecule type" value="Genomic_DNA"/>
</dbReference>
<dbReference type="AlphaFoldDB" id="A0A1G8ULV0"/>
<evidence type="ECO:0000256" key="1">
    <source>
        <dbReference type="SAM" id="Phobius"/>
    </source>
</evidence>
<proteinExistence type="predicted"/>